<accession>A0AAU7E0H6</accession>
<name>A0AAU7E0H6_9MICO</name>
<protein>
    <submittedName>
        <fullName evidence="1">Uncharacterized protein</fullName>
    </submittedName>
</protein>
<organism evidence="1">
    <name type="scientific">Jonesiaceae bacterium BS-20</name>
    <dbReference type="NCBI Taxonomy" id="3120821"/>
    <lineage>
        <taxon>Bacteria</taxon>
        <taxon>Bacillati</taxon>
        <taxon>Actinomycetota</taxon>
        <taxon>Actinomycetes</taxon>
        <taxon>Micrococcales</taxon>
        <taxon>Jonesiaceae</taxon>
    </lineage>
</organism>
<gene>
    <name evidence="1" type="ORF">V5R04_07630</name>
</gene>
<sequence>MLSFPFEVSTGAQENLYRASVDTLNKTIYIDGLPLYQILDDTGTGQVSDLDNTGDLPTAAAFRERYAYATKPFADFFDLLYMGLALASAVGAPFPYQKVSVLTCCSDPLCGYTACAVTVLQDTVTWSGFGTVWPTFATEESESGQDWSFSPLDHDFSFTFDRATYESLFATALQARNQVISRGAAAAAIPSGD</sequence>
<evidence type="ECO:0000313" key="1">
    <source>
        <dbReference type="EMBL" id="XBH23067.1"/>
    </source>
</evidence>
<dbReference type="AlphaFoldDB" id="A0AAU7E0H6"/>
<proteinExistence type="predicted"/>
<dbReference type="EMBL" id="CP146203">
    <property type="protein sequence ID" value="XBH23067.1"/>
    <property type="molecule type" value="Genomic_DNA"/>
</dbReference>
<reference evidence="1" key="1">
    <citation type="submission" date="2024-02" db="EMBL/GenBank/DDBJ databases">
        <title>Tomenella chthoni gen. nov. sp. nov., a member of the family Jonesiaceae isolated from bat guano.</title>
        <authorList>
            <person name="Miller S.L."/>
            <person name="King J."/>
            <person name="Sankaranarayanan K."/>
            <person name="Lawson P.A."/>
        </authorList>
    </citation>
    <scope>NUCLEOTIDE SEQUENCE</scope>
    <source>
        <strain evidence="1">BS-20</strain>
    </source>
</reference>